<evidence type="ECO:0000313" key="3">
    <source>
        <dbReference type="Proteomes" id="UP000823486"/>
    </source>
</evidence>
<gene>
    <name evidence="2" type="ORF">JOC77_003866</name>
</gene>
<feature type="region of interest" description="Disordered" evidence="1">
    <location>
        <begin position="1"/>
        <end position="68"/>
    </location>
</feature>
<dbReference type="EMBL" id="JAFBFI010000023">
    <property type="protein sequence ID" value="MBM7694405.1"/>
    <property type="molecule type" value="Genomic_DNA"/>
</dbReference>
<feature type="compositionally biased region" description="Polar residues" evidence="1">
    <location>
        <begin position="1"/>
        <end position="12"/>
    </location>
</feature>
<accession>A0ABS2QN66</accession>
<proteinExistence type="predicted"/>
<reference evidence="2 3" key="1">
    <citation type="submission" date="2021-01" db="EMBL/GenBank/DDBJ databases">
        <title>Genomic Encyclopedia of Type Strains, Phase IV (KMG-IV): sequencing the most valuable type-strain genomes for metagenomic binning, comparative biology and taxonomic classification.</title>
        <authorList>
            <person name="Goeker M."/>
        </authorList>
    </citation>
    <scope>NUCLEOTIDE SEQUENCE [LARGE SCALE GENOMIC DNA]</scope>
    <source>
        <strain evidence="2 3">DSM 105482</strain>
    </source>
</reference>
<evidence type="ECO:0008006" key="4">
    <source>
        <dbReference type="Google" id="ProtNLM"/>
    </source>
</evidence>
<evidence type="ECO:0000313" key="2">
    <source>
        <dbReference type="EMBL" id="MBM7694405.1"/>
    </source>
</evidence>
<evidence type="ECO:0000256" key="1">
    <source>
        <dbReference type="SAM" id="MobiDB-lite"/>
    </source>
</evidence>
<sequence length="68" mass="7457">MTESNQSEQVTETSKKKVSLQDAIKQQLANKKNQSSGGKSITSTGQAGKKMKSQQTKKVSNQRRKMGT</sequence>
<dbReference type="Proteomes" id="UP000823486">
    <property type="component" value="Unassembled WGS sequence"/>
</dbReference>
<comment type="caution">
    <text evidence="2">The sequence shown here is derived from an EMBL/GenBank/DDBJ whole genome shotgun (WGS) entry which is preliminary data.</text>
</comment>
<keyword evidence="3" id="KW-1185">Reference proteome</keyword>
<protein>
    <recommendedName>
        <fullName evidence="4">YuzL family protein</fullName>
    </recommendedName>
</protein>
<feature type="compositionally biased region" description="Polar residues" evidence="1">
    <location>
        <begin position="27"/>
        <end position="46"/>
    </location>
</feature>
<organism evidence="2 3">
    <name type="scientific">Peribacillus deserti</name>
    <dbReference type="NCBI Taxonomy" id="673318"/>
    <lineage>
        <taxon>Bacteria</taxon>
        <taxon>Bacillati</taxon>
        <taxon>Bacillota</taxon>
        <taxon>Bacilli</taxon>
        <taxon>Bacillales</taxon>
        <taxon>Bacillaceae</taxon>
        <taxon>Peribacillus</taxon>
    </lineage>
</organism>
<dbReference type="RefSeq" id="WP_204546769.1">
    <property type="nucleotide sequence ID" value="NZ_JAFBFI010000023.1"/>
</dbReference>
<name>A0ABS2QN66_9BACI</name>